<dbReference type="Pfam" id="PF01569">
    <property type="entry name" value="PAP2"/>
    <property type="match status" value="1"/>
</dbReference>
<dbReference type="RefSeq" id="WP_377983581.1">
    <property type="nucleotide sequence ID" value="NZ_JBBKXZ010000003.1"/>
</dbReference>
<dbReference type="PANTHER" id="PTHR14969">
    <property type="entry name" value="SPHINGOSINE-1-PHOSPHATE PHOSPHOHYDROLASE"/>
    <property type="match status" value="1"/>
</dbReference>
<dbReference type="CDD" id="cd01610">
    <property type="entry name" value="PAP2_like"/>
    <property type="match status" value="1"/>
</dbReference>
<dbReference type="InterPro" id="IPR000326">
    <property type="entry name" value="PAP2/HPO"/>
</dbReference>
<name>A0ABW6DCT0_9BACT</name>
<feature type="transmembrane region" description="Helical" evidence="1">
    <location>
        <begin position="154"/>
        <end position="172"/>
    </location>
</feature>
<feature type="transmembrane region" description="Helical" evidence="1">
    <location>
        <begin position="178"/>
        <end position="198"/>
    </location>
</feature>
<sequence>MTQSKKSLWTFSLAFLAFESLCIAVICQFSRLEQMTWVNAHHADWADYLFRFLTSLAEIFLPIALAVNLYRKKHTFFIPYLTSYAVSTLLVQGIKHLIFPNSLRPIAFFEQLHLPWYLVPGVEVHTQNSFPSGHTAAAWFMFFWFALLGKSRSWSLGMAILAMGVGYSRMYLMQHFPIDVAVGAGIGFLSSALVYYFMLYKPHANHV</sequence>
<dbReference type="Gene3D" id="1.20.144.10">
    <property type="entry name" value="Phosphatidic acid phosphatase type 2/haloperoxidase"/>
    <property type="match status" value="1"/>
</dbReference>
<keyword evidence="1" id="KW-0472">Membrane</keyword>
<accession>A0ABW6DCT0</accession>
<feature type="transmembrane region" description="Helical" evidence="1">
    <location>
        <begin position="77"/>
        <end position="99"/>
    </location>
</feature>
<dbReference type="EMBL" id="JBBKXZ010000003">
    <property type="protein sequence ID" value="MFD3394700.1"/>
    <property type="molecule type" value="Genomic_DNA"/>
</dbReference>
<dbReference type="SMART" id="SM00014">
    <property type="entry name" value="acidPPc"/>
    <property type="match status" value="1"/>
</dbReference>
<gene>
    <name evidence="3" type="ORF">U0R10_08705</name>
</gene>
<keyword evidence="1" id="KW-0812">Transmembrane</keyword>
<organism evidence="3 4">
    <name type="scientific">Aquirufa avitistagni</name>
    <dbReference type="NCBI Taxonomy" id="3104728"/>
    <lineage>
        <taxon>Bacteria</taxon>
        <taxon>Pseudomonadati</taxon>
        <taxon>Bacteroidota</taxon>
        <taxon>Cytophagia</taxon>
        <taxon>Cytophagales</taxon>
        <taxon>Flectobacillaceae</taxon>
        <taxon>Aquirufa</taxon>
    </lineage>
</organism>
<feature type="transmembrane region" description="Helical" evidence="1">
    <location>
        <begin position="129"/>
        <end position="147"/>
    </location>
</feature>
<evidence type="ECO:0000256" key="1">
    <source>
        <dbReference type="SAM" id="Phobius"/>
    </source>
</evidence>
<feature type="domain" description="Phosphatidic acid phosphatase type 2/haloperoxidase" evidence="2">
    <location>
        <begin position="78"/>
        <end position="195"/>
    </location>
</feature>
<reference evidence="3 4" key="1">
    <citation type="submission" date="2024-03" db="EMBL/GenBank/DDBJ databases">
        <title>Aquirufa genome sequencing.</title>
        <authorList>
            <person name="Pitt A."/>
            <person name="Hahn M.W."/>
        </authorList>
    </citation>
    <scope>NUCLEOTIDE SEQUENCE [LARGE SCALE GENOMIC DNA]</scope>
    <source>
        <strain evidence="3 4">OSTEICH-129V</strain>
    </source>
</reference>
<evidence type="ECO:0000259" key="2">
    <source>
        <dbReference type="SMART" id="SM00014"/>
    </source>
</evidence>
<proteinExistence type="predicted"/>
<dbReference type="PANTHER" id="PTHR14969:SF13">
    <property type="entry name" value="AT30094P"/>
    <property type="match status" value="1"/>
</dbReference>
<keyword evidence="1" id="KW-1133">Transmembrane helix</keyword>
<evidence type="ECO:0000313" key="4">
    <source>
        <dbReference type="Proteomes" id="UP001598138"/>
    </source>
</evidence>
<dbReference type="InterPro" id="IPR036938">
    <property type="entry name" value="PAP2/HPO_sf"/>
</dbReference>
<evidence type="ECO:0000313" key="3">
    <source>
        <dbReference type="EMBL" id="MFD3394700.1"/>
    </source>
</evidence>
<keyword evidence="4" id="KW-1185">Reference proteome</keyword>
<dbReference type="Proteomes" id="UP001598138">
    <property type="component" value="Unassembled WGS sequence"/>
</dbReference>
<dbReference type="SUPFAM" id="SSF48317">
    <property type="entry name" value="Acid phosphatase/Vanadium-dependent haloperoxidase"/>
    <property type="match status" value="1"/>
</dbReference>
<protein>
    <submittedName>
        <fullName evidence="3">Phosphatase PAP2 family protein</fullName>
    </submittedName>
</protein>
<comment type="caution">
    <text evidence="3">The sequence shown here is derived from an EMBL/GenBank/DDBJ whole genome shotgun (WGS) entry which is preliminary data.</text>
</comment>
<feature type="transmembrane region" description="Helical" evidence="1">
    <location>
        <begin position="48"/>
        <end position="70"/>
    </location>
</feature>